<feature type="compositionally biased region" description="Basic and acidic residues" evidence="1">
    <location>
        <begin position="297"/>
        <end position="325"/>
    </location>
</feature>
<feature type="compositionally biased region" description="Basic and acidic residues" evidence="1">
    <location>
        <begin position="727"/>
        <end position="737"/>
    </location>
</feature>
<feature type="region of interest" description="Disordered" evidence="1">
    <location>
        <begin position="281"/>
        <end position="365"/>
    </location>
</feature>
<dbReference type="EMBL" id="CAXLJM020000046">
    <property type="protein sequence ID" value="CAL8111946.1"/>
    <property type="molecule type" value="Genomic_DNA"/>
</dbReference>
<protein>
    <submittedName>
        <fullName evidence="2">Uncharacterized protein</fullName>
    </submittedName>
</protein>
<accession>A0ABP1QUW4</accession>
<feature type="compositionally biased region" description="Polar residues" evidence="1">
    <location>
        <begin position="738"/>
        <end position="748"/>
    </location>
</feature>
<feature type="region of interest" description="Disordered" evidence="1">
    <location>
        <begin position="475"/>
        <end position="558"/>
    </location>
</feature>
<feature type="compositionally biased region" description="Basic and acidic residues" evidence="1">
    <location>
        <begin position="681"/>
        <end position="707"/>
    </location>
</feature>
<comment type="caution">
    <text evidence="2">The sequence shown here is derived from an EMBL/GenBank/DDBJ whole genome shotgun (WGS) entry which is preliminary data.</text>
</comment>
<name>A0ABP1QUW4_9HEXA</name>
<feature type="region of interest" description="Disordered" evidence="1">
    <location>
        <begin position="42"/>
        <end position="78"/>
    </location>
</feature>
<feature type="region of interest" description="Disordered" evidence="1">
    <location>
        <begin position="644"/>
        <end position="748"/>
    </location>
</feature>
<sequence length="856" mass="95698">MAFHHVPTFLRSALVRNPFCHGDIISAEDVLRLEAQYPNLFDNPHKLNVPGENTKDEPKTDCKSQKQLESKHIETKSRPFLRNQKVVQSLGLSTANKKSSPSQYHRNCLSSGIGGGEEKDIIIPRKRINVPPKPFQALPAPNFASMRNRKLTRPAQSFSMEDLRQTLREVMRDDALYSKQTRNPSPYTEDLVKKFLGRKLQSEHSQKRGIPSNGIKGQFKLTGFSGDDSDMNGHGDLGGTTQFELNNKESNNYPARETSNPYLCKPLVRSPKEKVKRVKSAPGFIRSFPQPKTVYQKGRDSALKKRDEKKQVKWKDTGDSKEKGISRGGIRQDNIEESPERLTRKSSSSTADMYENSLEPKGTRAQIHIRSLKLSQETEVQTESHKPTLPSSSFRHLLAARSVTSQYKMKGLLRKQNAESCETNDEQRPAIPGREHKCVSIEMRKASHASTTHALERIAKELVYTEILQQLHELKQQQTKAERTEKEKHDDTHSISFSSPLAESKRSPLNFVPTSADERKSESLELPKSNESLVATLKTPELTPPSVPKAKLDDKDKKSSVSLNNISLHTPELSPSLRKIIATKKAQMSKQTSHPNLDTDCSEISDFVASEIEKCEKSGNHPESNKSGQESLVLVTPQLSKSFVVNKNRPSKTFKPSQKPSKIEIPEFDASTLSGVSTFKDSNHSSARENRKSLDENGAKIVSHKEEEQVEVPPVKDMNGGSQKVETSGKSDQHENFNENSTHQSTYSAEYLSESLSVQEAEPDMNISGATVIDLLSEGEFIGAAYRSPGELSLRQRSNCRSSSRKAFENFSVSNSGLEDSKDDGESDISFLSSGFQILPGSEQHINFSLGEYLQR</sequence>
<keyword evidence="3" id="KW-1185">Reference proteome</keyword>
<feature type="region of interest" description="Disordered" evidence="1">
    <location>
        <begin position="227"/>
        <end position="258"/>
    </location>
</feature>
<reference evidence="2 3" key="1">
    <citation type="submission" date="2024-08" db="EMBL/GenBank/DDBJ databases">
        <authorList>
            <person name="Cucini C."/>
            <person name="Frati F."/>
        </authorList>
    </citation>
    <scope>NUCLEOTIDE SEQUENCE [LARGE SCALE GENOMIC DNA]</scope>
</reference>
<feature type="compositionally biased region" description="Basic and acidic residues" evidence="1">
    <location>
        <begin position="475"/>
        <end position="493"/>
    </location>
</feature>
<organism evidence="2 3">
    <name type="scientific">Orchesella dallaii</name>
    <dbReference type="NCBI Taxonomy" id="48710"/>
    <lineage>
        <taxon>Eukaryota</taxon>
        <taxon>Metazoa</taxon>
        <taxon>Ecdysozoa</taxon>
        <taxon>Arthropoda</taxon>
        <taxon>Hexapoda</taxon>
        <taxon>Collembola</taxon>
        <taxon>Entomobryomorpha</taxon>
        <taxon>Entomobryoidea</taxon>
        <taxon>Orchesellidae</taxon>
        <taxon>Orchesellinae</taxon>
        <taxon>Orchesella</taxon>
    </lineage>
</organism>
<feature type="compositionally biased region" description="Polar residues" evidence="1">
    <location>
        <begin position="239"/>
        <end position="258"/>
    </location>
</feature>
<gene>
    <name evidence="2" type="ORF">ODALV1_LOCUS15426</name>
</gene>
<feature type="compositionally biased region" description="Polar residues" evidence="1">
    <location>
        <begin position="671"/>
        <end position="680"/>
    </location>
</feature>
<feature type="compositionally biased region" description="Basic and acidic residues" evidence="1">
    <location>
        <begin position="53"/>
        <end position="77"/>
    </location>
</feature>
<proteinExistence type="predicted"/>
<feature type="compositionally biased region" description="Basic and acidic residues" evidence="1">
    <location>
        <begin position="516"/>
        <end position="525"/>
    </location>
</feature>
<evidence type="ECO:0000313" key="3">
    <source>
        <dbReference type="Proteomes" id="UP001642540"/>
    </source>
</evidence>
<evidence type="ECO:0000313" key="2">
    <source>
        <dbReference type="EMBL" id="CAL8111946.1"/>
    </source>
</evidence>
<evidence type="ECO:0000256" key="1">
    <source>
        <dbReference type="SAM" id="MobiDB-lite"/>
    </source>
</evidence>
<dbReference type="Proteomes" id="UP001642540">
    <property type="component" value="Unassembled WGS sequence"/>
</dbReference>